<dbReference type="SMART" id="SM00986">
    <property type="entry name" value="UDG"/>
    <property type="match status" value="1"/>
</dbReference>
<dbReference type="Pfam" id="PF03167">
    <property type="entry name" value="UDG"/>
    <property type="match status" value="1"/>
</dbReference>
<proteinExistence type="predicted"/>
<organism evidence="2 3">
    <name type="scientific">Sphingomonas sediminicola</name>
    <dbReference type="NCBI Taxonomy" id="386874"/>
    <lineage>
        <taxon>Bacteria</taxon>
        <taxon>Pseudomonadati</taxon>
        <taxon>Pseudomonadota</taxon>
        <taxon>Alphaproteobacteria</taxon>
        <taxon>Sphingomonadales</taxon>
        <taxon>Sphingomonadaceae</taxon>
        <taxon>Sphingomonas</taxon>
    </lineage>
</organism>
<keyword evidence="3" id="KW-1185">Reference proteome</keyword>
<dbReference type="EC" id="3.2.2.15" evidence="2"/>
<sequence length="176" mass="19078">MTEGVKTGLPLVARPDARLFILGSLPGDASLAARQYYAHPQNQFWRLVGSVVGEDLHSMPYERRLERLAEHRIGLWDVIGSAVRRGSLDQAIRTANHNRIERLIHDFPALEAIAFNGATSAAIGRKLVGSATGIRLVDLPSSSPANTRPIVEKTAAWVVLKPLVSAGNQAEIVADD</sequence>
<feature type="domain" description="Uracil-DNA glycosylase-like" evidence="1">
    <location>
        <begin position="10"/>
        <end position="161"/>
    </location>
</feature>
<dbReference type="InterPro" id="IPR026353">
    <property type="entry name" value="Hypoxan-DNA_Glyclase"/>
</dbReference>
<dbReference type="RefSeq" id="WP_187708894.1">
    <property type="nucleotide sequence ID" value="NZ_CP060782.1"/>
</dbReference>
<reference evidence="2 3" key="1">
    <citation type="submission" date="2020-08" db="EMBL/GenBank/DDBJ databases">
        <title>Genome sequence of Sphingomonas sediminicola KACC 15039T.</title>
        <authorList>
            <person name="Hyun D.-W."/>
            <person name="Bae J.-W."/>
        </authorList>
    </citation>
    <scope>NUCLEOTIDE SEQUENCE [LARGE SCALE GENOMIC DNA]</scope>
    <source>
        <strain evidence="2 3">KACC 15039</strain>
    </source>
</reference>
<dbReference type="SUPFAM" id="SSF52141">
    <property type="entry name" value="Uracil-DNA glycosylase-like"/>
    <property type="match status" value="1"/>
</dbReference>
<name>A0ABX6T7W7_9SPHN</name>
<keyword evidence="2" id="KW-0378">Hydrolase</keyword>
<dbReference type="CDD" id="cd10032">
    <property type="entry name" value="UDG-F6_HDG"/>
    <property type="match status" value="1"/>
</dbReference>
<protein>
    <submittedName>
        <fullName evidence="2">DNA-deoxyinosine glycosylase</fullName>
        <ecNumber evidence="2">3.2.2.15</ecNumber>
    </submittedName>
</protein>
<keyword evidence="2" id="KW-0326">Glycosidase</keyword>
<dbReference type="InterPro" id="IPR005122">
    <property type="entry name" value="Uracil-DNA_glycosylase-like"/>
</dbReference>
<dbReference type="NCBIfam" id="TIGR04274">
    <property type="entry name" value="hypoxanDNAglyco"/>
    <property type="match status" value="1"/>
</dbReference>
<dbReference type="Proteomes" id="UP000516105">
    <property type="component" value="Chromosome"/>
</dbReference>
<gene>
    <name evidence="2" type="ORF">H9L14_01165</name>
</gene>
<dbReference type="SMART" id="SM00987">
    <property type="entry name" value="UreE_C"/>
    <property type="match status" value="1"/>
</dbReference>
<dbReference type="Gene3D" id="3.40.470.10">
    <property type="entry name" value="Uracil-DNA glycosylase-like domain"/>
    <property type="match status" value="1"/>
</dbReference>
<dbReference type="InterPro" id="IPR036895">
    <property type="entry name" value="Uracil-DNA_glycosylase-like_sf"/>
</dbReference>
<dbReference type="GO" id="GO:0033958">
    <property type="term" value="F:DNA-deoxyinosine glycosylase activity"/>
    <property type="evidence" value="ECO:0007669"/>
    <property type="project" value="UniProtKB-EC"/>
</dbReference>
<evidence type="ECO:0000259" key="1">
    <source>
        <dbReference type="SMART" id="SM00986"/>
    </source>
</evidence>
<accession>A0ABX6T7W7</accession>
<evidence type="ECO:0000313" key="3">
    <source>
        <dbReference type="Proteomes" id="UP000516105"/>
    </source>
</evidence>
<dbReference type="EMBL" id="CP060782">
    <property type="protein sequence ID" value="QNP45941.1"/>
    <property type="molecule type" value="Genomic_DNA"/>
</dbReference>
<evidence type="ECO:0000313" key="2">
    <source>
        <dbReference type="EMBL" id="QNP45941.1"/>
    </source>
</evidence>